<keyword evidence="3" id="KW-1185">Reference proteome</keyword>
<feature type="region of interest" description="Disordered" evidence="1">
    <location>
        <begin position="1"/>
        <end position="53"/>
    </location>
</feature>
<organism evidence="2 3">
    <name type="scientific">Muraenolepis orangiensis</name>
    <name type="common">Patagonian moray cod</name>
    <dbReference type="NCBI Taxonomy" id="630683"/>
    <lineage>
        <taxon>Eukaryota</taxon>
        <taxon>Metazoa</taxon>
        <taxon>Chordata</taxon>
        <taxon>Craniata</taxon>
        <taxon>Vertebrata</taxon>
        <taxon>Euteleostomi</taxon>
        <taxon>Actinopterygii</taxon>
        <taxon>Neopterygii</taxon>
        <taxon>Teleostei</taxon>
        <taxon>Neoteleostei</taxon>
        <taxon>Acanthomorphata</taxon>
        <taxon>Zeiogadaria</taxon>
        <taxon>Gadariae</taxon>
        <taxon>Gadiformes</taxon>
        <taxon>Muraenolepidoidei</taxon>
        <taxon>Muraenolepididae</taxon>
        <taxon>Muraenolepis</taxon>
    </lineage>
</organism>
<evidence type="ECO:0000313" key="2">
    <source>
        <dbReference type="EMBL" id="KAJ3601920.1"/>
    </source>
</evidence>
<evidence type="ECO:0000313" key="3">
    <source>
        <dbReference type="Proteomes" id="UP001148018"/>
    </source>
</evidence>
<proteinExistence type="predicted"/>
<comment type="caution">
    <text evidence="2">The sequence shown here is derived from an EMBL/GenBank/DDBJ whole genome shotgun (WGS) entry which is preliminary data.</text>
</comment>
<name>A0A9Q0E778_9TELE</name>
<sequence>MRGGAGGASQRRLSQVPGPSARPCVFLRDTKNKRRKTRTADDETQRVNKKSPESLLPGRRFLRRFEEPLLSACSVHHLIPIWHGAPERMRSSGIT</sequence>
<reference evidence="2" key="1">
    <citation type="submission" date="2022-07" db="EMBL/GenBank/DDBJ databases">
        <title>Chromosome-level genome of Muraenolepis orangiensis.</title>
        <authorList>
            <person name="Kim J."/>
        </authorList>
    </citation>
    <scope>NUCLEOTIDE SEQUENCE</scope>
    <source>
        <strain evidence="2">KU_S4_2022</strain>
        <tissue evidence="2">Muscle</tissue>
    </source>
</reference>
<dbReference type="AlphaFoldDB" id="A0A9Q0E778"/>
<protein>
    <submittedName>
        <fullName evidence="2">Uncharacterized protein</fullName>
    </submittedName>
</protein>
<dbReference type="Proteomes" id="UP001148018">
    <property type="component" value="Unassembled WGS sequence"/>
</dbReference>
<feature type="compositionally biased region" description="Basic and acidic residues" evidence="1">
    <location>
        <begin position="38"/>
        <end position="52"/>
    </location>
</feature>
<dbReference type="EMBL" id="JANIIK010000046">
    <property type="protein sequence ID" value="KAJ3601920.1"/>
    <property type="molecule type" value="Genomic_DNA"/>
</dbReference>
<accession>A0A9Q0E778</accession>
<gene>
    <name evidence="2" type="ORF">NHX12_029681</name>
</gene>
<evidence type="ECO:0000256" key="1">
    <source>
        <dbReference type="SAM" id="MobiDB-lite"/>
    </source>
</evidence>